<comment type="caution">
    <text evidence="2">The sequence shown here is derived from an EMBL/GenBank/DDBJ whole genome shotgun (WGS) entry which is preliminary data.</text>
</comment>
<dbReference type="AlphaFoldDB" id="A0A4C1ZJD1"/>
<feature type="region of interest" description="Disordered" evidence="1">
    <location>
        <begin position="145"/>
        <end position="172"/>
    </location>
</feature>
<gene>
    <name evidence="2" type="ORF">EVAR_62467_1</name>
</gene>
<reference evidence="2 3" key="1">
    <citation type="journal article" date="2019" name="Commun. Biol.">
        <title>The bagworm genome reveals a unique fibroin gene that provides high tensile strength.</title>
        <authorList>
            <person name="Kono N."/>
            <person name="Nakamura H."/>
            <person name="Ohtoshi R."/>
            <person name="Tomita M."/>
            <person name="Numata K."/>
            <person name="Arakawa K."/>
        </authorList>
    </citation>
    <scope>NUCLEOTIDE SEQUENCE [LARGE SCALE GENOMIC DNA]</scope>
</reference>
<sequence length="243" mass="27050">MPIKESRTLFHGILLYPLVVNINPRRPACACADAAGVGLTYATYKNISGGAVSDRLASEPPPRVEHFIYGTTRRLSARHPRVVAALLNDHKHQGRGRPTDCDVGADAPHPGARRSQRRRAQSRQRFRKRCVCLYDCRVYGMSQDTRLRGRRRPRRPTARAQSSGTGESRRRRVVDDFVTEQSGGARRAVVQNIKNITHCKNNVEEIVVKATLNLPSWAAPAKDQGGFSAGNALCLSLRRQIHV</sequence>
<dbReference type="Proteomes" id="UP000299102">
    <property type="component" value="Unassembled WGS sequence"/>
</dbReference>
<evidence type="ECO:0000313" key="3">
    <source>
        <dbReference type="Proteomes" id="UP000299102"/>
    </source>
</evidence>
<accession>A0A4C1ZJD1</accession>
<organism evidence="2 3">
    <name type="scientific">Eumeta variegata</name>
    <name type="common">Bagworm moth</name>
    <name type="synonym">Eumeta japonica</name>
    <dbReference type="NCBI Taxonomy" id="151549"/>
    <lineage>
        <taxon>Eukaryota</taxon>
        <taxon>Metazoa</taxon>
        <taxon>Ecdysozoa</taxon>
        <taxon>Arthropoda</taxon>
        <taxon>Hexapoda</taxon>
        <taxon>Insecta</taxon>
        <taxon>Pterygota</taxon>
        <taxon>Neoptera</taxon>
        <taxon>Endopterygota</taxon>
        <taxon>Lepidoptera</taxon>
        <taxon>Glossata</taxon>
        <taxon>Ditrysia</taxon>
        <taxon>Tineoidea</taxon>
        <taxon>Psychidae</taxon>
        <taxon>Oiketicinae</taxon>
        <taxon>Eumeta</taxon>
    </lineage>
</organism>
<evidence type="ECO:0000256" key="1">
    <source>
        <dbReference type="SAM" id="MobiDB-lite"/>
    </source>
</evidence>
<proteinExistence type="predicted"/>
<evidence type="ECO:0000313" key="2">
    <source>
        <dbReference type="EMBL" id="GBP87960.1"/>
    </source>
</evidence>
<protein>
    <submittedName>
        <fullName evidence="2">Uncharacterized protein</fullName>
    </submittedName>
</protein>
<dbReference type="EMBL" id="BGZK01001898">
    <property type="protein sequence ID" value="GBP87960.1"/>
    <property type="molecule type" value="Genomic_DNA"/>
</dbReference>
<keyword evidence="3" id="KW-1185">Reference proteome</keyword>
<feature type="compositionally biased region" description="Basic residues" evidence="1">
    <location>
        <begin position="148"/>
        <end position="157"/>
    </location>
</feature>
<feature type="compositionally biased region" description="Basic residues" evidence="1">
    <location>
        <begin position="111"/>
        <end position="122"/>
    </location>
</feature>
<feature type="region of interest" description="Disordered" evidence="1">
    <location>
        <begin position="91"/>
        <end position="122"/>
    </location>
</feature>
<name>A0A4C1ZJD1_EUMVA</name>